<sequence length="193" mass="21943">MTNLLFIRHAQTDLAGTFCGQSDPNLSEIGLSQLPNLLERLAPHAIDAVYTSDLRRARETAESITYARHIPLNLTPELREIAFGDWETLTWETIEQRDPTYAARWVAEFPNLPTPNGEPITQFRQRILNALYDLRQKAATTNIAVVTHAGVLRVLLEEFGHFSPHHAWERTRDYTCIVHCTQTSPESTLVIQP</sequence>
<feature type="binding site" evidence="2">
    <location>
        <position position="56"/>
    </location>
    <ligand>
        <name>substrate</name>
    </ligand>
</feature>
<dbReference type="PaxDb" id="1198114-AciX9_2040"/>
<dbReference type="OrthoDB" id="9781415at2"/>
<accession>E8X1D1</accession>
<dbReference type="SMART" id="SM00855">
    <property type="entry name" value="PGAM"/>
    <property type="match status" value="1"/>
</dbReference>
<feature type="active site" description="Proton donor/acceptor" evidence="1">
    <location>
        <position position="80"/>
    </location>
</feature>
<evidence type="ECO:0000313" key="3">
    <source>
        <dbReference type="EMBL" id="ADW69085.1"/>
    </source>
</evidence>
<dbReference type="Proteomes" id="UP000000343">
    <property type="component" value="Chromosome"/>
</dbReference>
<dbReference type="KEGG" id="acm:AciX9_2040"/>
<dbReference type="PANTHER" id="PTHR48100:SF1">
    <property type="entry name" value="HISTIDINE PHOSPHATASE FAMILY PROTEIN-RELATED"/>
    <property type="match status" value="1"/>
</dbReference>
<dbReference type="InterPro" id="IPR013078">
    <property type="entry name" value="His_Pase_superF_clade-1"/>
</dbReference>
<evidence type="ECO:0000313" key="4">
    <source>
        <dbReference type="Proteomes" id="UP000000343"/>
    </source>
</evidence>
<dbReference type="Pfam" id="PF00300">
    <property type="entry name" value="His_Phos_1"/>
    <property type="match status" value="1"/>
</dbReference>
<keyword evidence="4" id="KW-1185">Reference proteome</keyword>
<dbReference type="SUPFAM" id="SSF53254">
    <property type="entry name" value="Phosphoglycerate mutase-like"/>
    <property type="match status" value="1"/>
</dbReference>
<feature type="active site" description="Tele-phosphohistidine intermediate" evidence="1">
    <location>
        <position position="9"/>
    </location>
</feature>
<dbReference type="AlphaFoldDB" id="E8X1D1"/>
<evidence type="ECO:0000256" key="2">
    <source>
        <dbReference type="PIRSR" id="PIRSR613078-2"/>
    </source>
</evidence>
<dbReference type="RefSeq" id="WP_013580402.1">
    <property type="nucleotide sequence ID" value="NC_015064.1"/>
</dbReference>
<dbReference type="EMBL" id="CP002480">
    <property type="protein sequence ID" value="ADW69085.1"/>
    <property type="molecule type" value="Genomic_DNA"/>
</dbReference>
<dbReference type="STRING" id="1198114.AciX9_2040"/>
<dbReference type="PANTHER" id="PTHR48100">
    <property type="entry name" value="BROAD-SPECIFICITY PHOSPHATASE YOR283W-RELATED"/>
    <property type="match status" value="1"/>
</dbReference>
<dbReference type="GO" id="GO:0005737">
    <property type="term" value="C:cytoplasm"/>
    <property type="evidence" value="ECO:0007669"/>
    <property type="project" value="TreeGrafter"/>
</dbReference>
<dbReference type="GO" id="GO:0016791">
    <property type="term" value="F:phosphatase activity"/>
    <property type="evidence" value="ECO:0007669"/>
    <property type="project" value="TreeGrafter"/>
</dbReference>
<dbReference type="eggNOG" id="COG0406">
    <property type="taxonomic scope" value="Bacteria"/>
</dbReference>
<dbReference type="InterPro" id="IPR050275">
    <property type="entry name" value="PGM_Phosphatase"/>
</dbReference>
<dbReference type="InterPro" id="IPR029033">
    <property type="entry name" value="His_PPase_superfam"/>
</dbReference>
<gene>
    <name evidence="3" type="ordered locus">AciX9_2040</name>
</gene>
<protein>
    <submittedName>
        <fullName evidence="3">Phosphoglycerate mutase</fullName>
    </submittedName>
</protein>
<reference evidence="4" key="1">
    <citation type="submission" date="2011-01" db="EMBL/GenBank/DDBJ databases">
        <title>Complete sequence of chromosome of Acidobacterium sp. MP5ACTX9.</title>
        <authorList>
            <consortium name="US DOE Joint Genome Institute"/>
            <person name="Lucas S."/>
            <person name="Copeland A."/>
            <person name="Lapidus A."/>
            <person name="Cheng J.-F."/>
            <person name="Goodwin L."/>
            <person name="Pitluck S."/>
            <person name="Teshima H."/>
            <person name="Detter J.C."/>
            <person name="Han C."/>
            <person name="Tapia R."/>
            <person name="Land M."/>
            <person name="Hauser L."/>
            <person name="Kyrpides N."/>
            <person name="Ivanova N."/>
            <person name="Ovchinnikova G."/>
            <person name="Pagani I."/>
            <person name="Rawat S.R."/>
            <person name="Mannisto M."/>
            <person name="Haggblom M.M."/>
            <person name="Woyke T."/>
        </authorList>
    </citation>
    <scope>NUCLEOTIDE SEQUENCE [LARGE SCALE GENOMIC DNA]</scope>
    <source>
        <strain evidence="4">MP5ACTX9</strain>
    </source>
</reference>
<organism evidence="4">
    <name type="scientific">Granulicella tundricola (strain ATCC BAA-1859 / DSM 23138 / MP5ACTX9)</name>
    <dbReference type="NCBI Taxonomy" id="1198114"/>
    <lineage>
        <taxon>Bacteria</taxon>
        <taxon>Pseudomonadati</taxon>
        <taxon>Acidobacteriota</taxon>
        <taxon>Terriglobia</taxon>
        <taxon>Terriglobales</taxon>
        <taxon>Acidobacteriaceae</taxon>
        <taxon>Granulicella</taxon>
    </lineage>
</organism>
<dbReference type="Gene3D" id="3.40.50.1240">
    <property type="entry name" value="Phosphoglycerate mutase-like"/>
    <property type="match status" value="1"/>
</dbReference>
<dbReference type="HOGENOM" id="CLU_033323_8_4_0"/>
<name>E8X1D1_GRATM</name>
<proteinExistence type="predicted"/>
<evidence type="ECO:0000256" key="1">
    <source>
        <dbReference type="PIRSR" id="PIRSR613078-1"/>
    </source>
</evidence>
<dbReference type="CDD" id="cd07067">
    <property type="entry name" value="HP_PGM_like"/>
    <property type="match status" value="1"/>
</dbReference>